<evidence type="ECO:0000313" key="2">
    <source>
        <dbReference type="Proteomes" id="UP000824120"/>
    </source>
</evidence>
<evidence type="ECO:0000313" key="1">
    <source>
        <dbReference type="EMBL" id="KAG5592490.1"/>
    </source>
</evidence>
<gene>
    <name evidence="1" type="ORF">H5410_043004</name>
</gene>
<dbReference type="AlphaFoldDB" id="A0A9J5XXL7"/>
<dbReference type="EMBL" id="JACXVP010000008">
    <property type="protein sequence ID" value="KAG5592490.1"/>
    <property type="molecule type" value="Genomic_DNA"/>
</dbReference>
<sequence>MDVGVAVPTSMDPLSNTCVKNHWPSHLRNITPNHRSFKHMSKPFVYKKLIGVFTPKRPRKVCFNKLTGIRLCSSTFRLSTHWLIPMWDMYALQK</sequence>
<keyword evidence="2" id="KW-1185">Reference proteome</keyword>
<name>A0A9J5XXL7_SOLCO</name>
<protein>
    <submittedName>
        <fullName evidence="1">Uncharacterized protein</fullName>
    </submittedName>
</protein>
<accession>A0A9J5XXL7</accession>
<dbReference type="Proteomes" id="UP000824120">
    <property type="component" value="Chromosome 8"/>
</dbReference>
<organism evidence="1 2">
    <name type="scientific">Solanum commersonii</name>
    <name type="common">Commerson's wild potato</name>
    <name type="synonym">Commerson's nightshade</name>
    <dbReference type="NCBI Taxonomy" id="4109"/>
    <lineage>
        <taxon>Eukaryota</taxon>
        <taxon>Viridiplantae</taxon>
        <taxon>Streptophyta</taxon>
        <taxon>Embryophyta</taxon>
        <taxon>Tracheophyta</taxon>
        <taxon>Spermatophyta</taxon>
        <taxon>Magnoliopsida</taxon>
        <taxon>eudicotyledons</taxon>
        <taxon>Gunneridae</taxon>
        <taxon>Pentapetalae</taxon>
        <taxon>asterids</taxon>
        <taxon>lamiids</taxon>
        <taxon>Solanales</taxon>
        <taxon>Solanaceae</taxon>
        <taxon>Solanoideae</taxon>
        <taxon>Solaneae</taxon>
        <taxon>Solanum</taxon>
    </lineage>
</organism>
<reference evidence="1 2" key="1">
    <citation type="submission" date="2020-09" db="EMBL/GenBank/DDBJ databases">
        <title>De no assembly of potato wild relative species, Solanum commersonii.</title>
        <authorList>
            <person name="Cho K."/>
        </authorList>
    </citation>
    <scope>NUCLEOTIDE SEQUENCE [LARGE SCALE GENOMIC DNA]</scope>
    <source>
        <strain evidence="1">LZ3.2</strain>
        <tissue evidence="1">Leaf</tissue>
    </source>
</reference>
<proteinExistence type="predicted"/>
<comment type="caution">
    <text evidence="1">The sequence shown here is derived from an EMBL/GenBank/DDBJ whole genome shotgun (WGS) entry which is preliminary data.</text>
</comment>